<dbReference type="EMBL" id="CP086395">
    <property type="protein sequence ID" value="USJ20378.1"/>
    <property type="molecule type" value="Genomic_DNA"/>
</dbReference>
<evidence type="ECO:0000313" key="6">
    <source>
        <dbReference type="EMBL" id="MDG6194237.1"/>
    </source>
</evidence>
<feature type="signal peptide" evidence="4">
    <location>
        <begin position="1"/>
        <end position="23"/>
    </location>
</feature>
<reference evidence="7" key="1">
    <citation type="journal article" date="2022" name="Front. Microbiol.">
        <title>Feed Insects as a Reservoir of Granadaene-Producing Lactococci.</title>
        <authorList>
            <person name="Neuzil-Bunesova V."/>
            <person name="Ramirez Garcia A."/>
            <person name="Modrackova N."/>
            <person name="Makovska M."/>
            <person name="Sabolova M."/>
            <person name="Sproer C."/>
            <person name="Bunk B."/>
            <person name="Blom J."/>
            <person name="Schwab C."/>
        </authorList>
    </citation>
    <scope>NUCLEOTIDE SEQUENCE</scope>
    <source>
        <strain evidence="7">I4/6O</strain>
    </source>
</reference>
<name>A0A9Q9D6M7_9LACT</name>
<feature type="compositionally biased region" description="Low complexity" evidence="3">
    <location>
        <begin position="307"/>
        <end position="355"/>
    </location>
</feature>
<dbReference type="RefSeq" id="WP_252175471.1">
    <property type="nucleotide sequence ID" value="NZ_CP086395.1"/>
</dbReference>
<dbReference type="SUPFAM" id="SSF54001">
    <property type="entry name" value="Cysteine proteinases"/>
    <property type="match status" value="1"/>
</dbReference>
<dbReference type="PROSITE" id="PS50911">
    <property type="entry name" value="CHAP"/>
    <property type="match status" value="1"/>
</dbReference>
<protein>
    <submittedName>
        <fullName evidence="7">CHAP domain-containing protein</fullName>
    </submittedName>
</protein>
<dbReference type="Gene3D" id="6.10.250.3150">
    <property type="match status" value="1"/>
</dbReference>
<dbReference type="InterPro" id="IPR038765">
    <property type="entry name" value="Papain-like_cys_pep_sf"/>
</dbReference>
<dbReference type="InterPro" id="IPR057309">
    <property type="entry name" value="PcsB_CC"/>
</dbReference>
<dbReference type="Gene3D" id="3.90.1720.10">
    <property type="entry name" value="endopeptidase domain like (from Nostoc punctiforme)"/>
    <property type="match status" value="1"/>
</dbReference>
<evidence type="ECO:0000256" key="4">
    <source>
        <dbReference type="SAM" id="SignalP"/>
    </source>
</evidence>
<feature type="coiled-coil region" evidence="2">
    <location>
        <begin position="151"/>
        <end position="202"/>
    </location>
</feature>
<evidence type="ECO:0000256" key="3">
    <source>
        <dbReference type="SAM" id="MobiDB-lite"/>
    </source>
</evidence>
<dbReference type="EMBL" id="JAMWGI010000007">
    <property type="protein sequence ID" value="MDG6194237.1"/>
    <property type="molecule type" value="Genomic_DNA"/>
</dbReference>
<dbReference type="KEGG" id="lfo:LMK00_11360"/>
<dbReference type="AlphaFoldDB" id="A0A9Q9D6M7"/>
<dbReference type="Proteomes" id="UP001056730">
    <property type="component" value="Chromosome"/>
</dbReference>
<organism evidence="7 8">
    <name type="scientific">Lactococcus formosensis</name>
    <dbReference type="NCBI Taxonomy" id="1281486"/>
    <lineage>
        <taxon>Bacteria</taxon>
        <taxon>Bacillati</taxon>
        <taxon>Bacillota</taxon>
        <taxon>Bacilli</taxon>
        <taxon>Lactobacillales</taxon>
        <taxon>Streptococcaceae</taxon>
        <taxon>Lactococcus</taxon>
    </lineage>
</organism>
<dbReference type="Pfam" id="PF05257">
    <property type="entry name" value="CHAP"/>
    <property type="match status" value="1"/>
</dbReference>
<feature type="coiled-coil region" evidence="2">
    <location>
        <begin position="48"/>
        <end position="114"/>
    </location>
</feature>
<evidence type="ECO:0000313" key="7">
    <source>
        <dbReference type="EMBL" id="USJ20378.1"/>
    </source>
</evidence>
<feature type="compositionally biased region" description="Low complexity" evidence="3">
    <location>
        <begin position="269"/>
        <end position="300"/>
    </location>
</feature>
<sequence length="459" mass="47277">MKKKLITALMLSTVILSSGASLGSVKADSTDDQIAKQDAAISAAKSSSAEAQAKVDAIQSQVDSLQSKKTSTANEVNKLMKEQKEQSAEIARLHKDIKERNTALEAQARSAQTNGSATDYMSTILDSKSLTDAIQKMTAMATVSGANKAMLEKQQEDEKAIQAKLKDNEAKYAKATKLQQELEAQSNELASQEAALKVAQLNYQTTIANSESKKQSLVDQKAAAVAAQEAAAKQAAAVEAQQAKAEQAAQAAQKAQAEQAAATKSENKTAASTEETVPVVTAPVETTPAASAPAESTPAVEESKPVSNNNTTTNTNTGSSSNSNTDNVPDTGSNNSNNNNVSGGSGSTSTPGSSLSNPYPWGQCTWGVWDYFGGSIPTYAGNAGDWVVYANSGPAVGTIAVFPPGNQGAGGVGHVAVVTAVNGNKLTVSETNFSGPNGGGLGIRTTREVSAAGVSFIRP</sequence>
<keyword evidence="2" id="KW-0175">Coiled coil</keyword>
<feature type="chain" id="PRO_5040052471" evidence="4">
    <location>
        <begin position="24"/>
        <end position="459"/>
    </location>
</feature>
<evidence type="ECO:0000259" key="5">
    <source>
        <dbReference type="PROSITE" id="PS50911"/>
    </source>
</evidence>
<keyword evidence="1 4" id="KW-0732">Signal</keyword>
<evidence type="ECO:0000313" key="8">
    <source>
        <dbReference type="Proteomes" id="UP001056730"/>
    </source>
</evidence>
<gene>
    <name evidence="7" type="ORF">LMK00_11360</name>
    <name evidence="6" type="ORF">NF708_09585</name>
</gene>
<accession>A0A9Q9D6M7</accession>
<proteinExistence type="predicted"/>
<reference evidence="6" key="2">
    <citation type="submission" date="2022-06" db="EMBL/GenBank/DDBJ databases">
        <title>Lactococcus from bovine mastitis in China.</title>
        <authorList>
            <person name="Lin Y."/>
            <person name="Han B."/>
        </authorList>
    </citation>
    <scope>NUCLEOTIDE SEQUENCE</scope>
    <source>
        <strain evidence="6">Hebei-B-39</strain>
    </source>
</reference>
<feature type="region of interest" description="Disordered" evidence="3">
    <location>
        <begin position="259"/>
        <end position="355"/>
    </location>
</feature>
<evidence type="ECO:0000256" key="2">
    <source>
        <dbReference type="SAM" id="Coils"/>
    </source>
</evidence>
<dbReference type="InterPro" id="IPR007921">
    <property type="entry name" value="CHAP_dom"/>
</dbReference>
<evidence type="ECO:0000256" key="1">
    <source>
        <dbReference type="ARBA" id="ARBA00022729"/>
    </source>
</evidence>
<dbReference type="Proteomes" id="UP001153203">
    <property type="component" value="Unassembled WGS sequence"/>
</dbReference>
<feature type="domain" description="Peptidase C51" evidence="5">
    <location>
        <begin position="339"/>
        <end position="458"/>
    </location>
</feature>
<dbReference type="Pfam" id="PF24568">
    <property type="entry name" value="CC_PcsB"/>
    <property type="match status" value="1"/>
</dbReference>